<feature type="domain" description="OmpA-like" evidence="5">
    <location>
        <begin position="97"/>
        <end position="214"/>
    </location>
</feature>
<protein>
    <submittedName>
        <fullName evidence="6">OmpA family protein</fullName>
    </submittedName>
</protein>
<dbReference type="InterPro" id="IPR036737">
    <property type="entry name" value="OmpA-like_sf"/>
</dbReference>
<dbReference type="PRINTS" id="PR01021">
    <property type="entry name" value="OMPADOMAIN"/>
</dbReference>
<dbReference type="PRINTS" id="PR01023">
    <property type="entry name" value="NAFLGMOTY"/>
</dbReference>
<accession>A0ABV7J713</accession>
<dbReference type="RefSeq" id="WP_332835500.1">
    <property type="nucleotide sequence ID" value="NZ_MVBD01000005.1"/>
</dbReference>
<keyword evidence="3" id="KW-0998">Cell outer membrane</keyword>
<evidence type="ECO:0000256" key="4">
    <source>
        <dbReference type="PROSITE-ProRule" id="PRU00473"/>
    </source>
</evidence>
<dbReference type="InterPro" id="IPR050330">
    <property type="entry name" value="Bact_OuterMem_StrucFunc"/>
</dbReference>
<dbReference type="Pfam" id="PF00691">
    <property type="entry name" value="OmpA"/>
    <property type="match status" value="1"/>
</dbReference>
<dbReference type="EMBL" id="JBHRTS010000003">
    <property type="protein sequence ID" value="MFC3193891.1"/>
    <property type="molecule type" value="Genomic_DNA"/>
</dbReference>
<evidence type="ECO:0000256" key="2">
    <source>
        <dbReference type="ARBA" id="ARBA00023136"/>
    </source>
</evidence>
<dbReference type="Gene3D" id="3.30.1330.60">
    <property type="entry name" value="OmpA-like domain"/>
    <property type="match status" value="1"/>
</dbReference>
<evidence type="ECO:0000256" key="1">
    <source>
        <dbReference type="ARBA" id="ARBA00004442"/>
    </source>
</evidence>
<dbReference type="SUPFAM" id="SSF103088">
    <property type="entry name" value="OmpA-like"/>
    <property type="match status" value="1"/>
</dbReference>
<evidence type="ECO:0000256" key="3">
    <source>
        <dbReference type="ARBA" id="ARBA00023237"/>
    </source>
</evidence>
<dbReference type="PROSITE" id="PS51123">
    <property type="entry name" value="OMPA_2"/>
    <property type="match status" value="1"/>
</dbReference>
<evidence type="ECO:0000259" key="5">
    <source>
        <dbReference type="PROSITE" id="PS51123"/>
    </source>
</evidence>
<dbReference type="InterPro" id="IPR006664">
    <property type="entry name" value="OMP_bac"/>
</dbReference>
<gene>
    <name evidence="6" type="ORF">ACFODZ_06535</name>
</gene>
<comment type="caution">
    <text evidence="6">The sequence shown here is derived from an EMBL/GenBank/DDBJ whole genome shotgun (WGS) entry which is preliminary data.</text>
</comment>
<dbReference type="PROSITE" id="PS51257">
    <property type="entry name" value="PROKAR_LIPOPROTEIN"/>
    <property type="match status" value="1"/>
</dbReference>
<keyword evidence="2 4" id="KW-0472">Membrane</keyword>
<sequence length="215" mass="23298">MMKKTTILTVMAMTVLGGCTTTDPYTGDEKVRKSVTYGAAGAIVCGLIGATRNSKSARNAAAGCAAIGAGVGAYMDHQEAELRRELQGSGVQVRRDGDQIQLIMPSNITFATDEYNIKSSFYSSLNAVAKVLYKYKDTNLDVIGHTDSTGKDEYNRNLSYQRAYSVADYLQAQGIPANRLAPYGLGESQPIADNNTEYGRSQNRRVELFITAIEP</sequence>
<evidence type="ECO:0000313" key="6">
    <source>
        <dbReference type="EMBL" id="MFC3193891.1"/>
    </source>
</evidence>
<dbReference type="PANTHER" id="PTHR30329">
    <property type="entry name" value="STATOR ELEMENT OF FLAGELLAR MOTOR COMPLEX"/>
    <property type="match status" value="1"/>
</dbReference>
<organism evidence="6 7">
    <name type="scientific">Marinicella sediminis</name>
    <dbReference type="NCBI Taxonomy" id="1792834"/>
    <lineage>
        <taxon>Bacteria</taxon>
        <taxon>Pseudomonadati</taxon>
        <taxon>Pseudomonadota</taxon>
        <taxon>Gammaproteobacteria</taxon>
        <taxon>Lysobacterales</taxon>
        <taxon>Marinicellaceae</taxon>
        <taxon>Marinicella</taxon>
    </lineage>
</organism>
<dbReference type="InterPro" id="IPR006665">
    <property type="entry name" value="OmpA-like"/>
</dbReference>
<dbReference type="PANTHER" id="PTHR30329:SF21">
    <property type="entry name" value="LIPOPROTEIN YIAD-RELATED"/>
    <property type="match status" value="1"/>
</dbReference>
<dbReference type="CDD" id="cd07185">
    <property type="entry name" value="OmpA_C-like"/>
    <property type="match status" value="1"/>
</dbReference>
<reference evidence="7" key="1">
    <citation type="journal article" date="2019" name="Int. J. Syst. Evol. Microbiol.">
        <title>The Global Catalogue of Microorganisms (GCM) 10K type strain sequencing project: providing services to taxonomists for standard genome sequencing and annotation.</title>
        <authorList>
            <consortium name="The Broad Institute Genomics Platform"/>
            <consortium name="The Broad Institute Genome Sequencing Center for Infectious Disease"/>
            <person name="Wu L."/>
            <person name="Ma J."/>
        </authorList>
    </citation>
    <scope>NUCLEOTIDE SEQUENCE [LARGE SCALE GENOMIC DNA]</scope>
    <source>
        <strain evidence="7">KCTC 42953</strain>
    </source>
</reference>
<evidence type="ECO:0000313" key="7">
    <source>
        <dbReference type="Proteomes" id="UP001595533"/>
    </source>
</evidence>
<keyword evidence="7" id="KW-1185">Reference proteome</keyword>
<proteinExistence type="predicted"/>
<name>A0ABV7J713_9GAMM</name>
<comment type="subcellular location">
    <subcellularLocation>
        <location evidence="1">Cell outer membrane</location>
    </subcellularLocation>
</comment>
<dbReference type="Proteomes" id="UP001595533">
    <property type="component" value="Unassembled WGS sequence"/>
</dbReference>